<dbReference type="PANTHER" id="PTHR43861">
    <property type="entry name" value="TRANS-ACONITATE 2-METHYLTRANSFERASE-RELATED"/>
    <property type="match status" value="1"/>
</dbReference>
<dbReference type="Gene3D" id="3.40.50.150">
    <property type="entry name" value="Vaccinia Virus protein VP39"/>
    <property type="match status" value="1"/>
</dbReference>
<feature type="domain" description="Methyltransferase type 11" evidence="1">
    <location>
        <begin position="60"/>
        <end position="153"/>
    </location>
</feature>
<dbReference type="EMBL" id="LBTR01000006">
    <property type="protein sequence ID" value="KKQ46014.1"/>
    <property type="molecule type" value="Genomic_DNA"/>
</dbReference>
<organism evidence="2 3">
    <name type="scientific">Candidatus Woesebacteria bacterium GW2011_GWA1_37_8</name>
    <dbReference type="NCBI Taxonomy" id="1618546"/>
    <lineage>
        <taxon>Bacteria</taxon>
        <taxon>Candidatus Woeseibacteriota</taxon>
    </lineage>
</organism>
<dbReference type="Proteomes" id="UP000034603">
    <property type="component" value="Unassembled WGS sequence"/>
</dbReference>
<protein>
    <recommendedName>
        <fullName evidence="1">Methyltransferase type 11 domain-containing protein</fullName>
    </recommendedName>
</protein>
<dbReference type="Pfam" id="PF08241">
    <property type="entry name" value="Methyltransf_11"/>
    <property type="match status" value="1"/>
</dbReference>
<dbReference type="AlphaFoldDB" id="A0A0G0KA48"/>
<evidence type="ECO:0000259" key="1">
    <source>
        <dbReference type="Pfam" id="PF08241"/>
    </source>
</evidence>
<proteinExistence type="predicted"/>
<evidence type="ECO:0000313" key="3">
    <source>
        <dbReference type="Proteomes" id="UP000034603"/>
    </source>
</evidence>
<name>A0A0G0KA48_9BACT</name>
<accession>A0A0G0KA48</accession>
<dbReference type="InterPro" id="IPR029063">
    <property type="entry name" value="SAM-dependent_MTases_sf"/>
</dbReference>
<reference evidence="2 3" key="1">
    <citation type="journal article" date="2015" name="Nature">
        <title>rRNA introns, odd ribosomes, and small enigmatic genomes across a large radiation of phyla.</title>
        <authorList>
            <person name="Brown C.T."/>
            <person name="Hug L.A."/>
            <person name="Thomas B.C."/>
            <person name="Sharon I."/>
            <person name="Castelle C.J."/>
            <person name="Singh A."/>
            <person name="Wilkins M.J."/>
            <person name="Williams K.H."/>
            <person name="Banfield J.F."/>
        </authorList>
    </citation>
    <scope>NUCLEOTIDE SEQUENCE [LARGE SCALE GENOMIC DNA]</scope>
</reference>
<evidence type="ECO:0000313" key="2">
    <source>
        <dbReference type="EMBL" id="KKQ46014.1"/>
    </source>
</evidence>
<sequence>MKKNVNKVLKSLVSDITKIKNDADRKMSMDSLINPYFDHRNRFRSDLNIIKKYFHKGKILEVGSSPYHLTYCLKQRGYDITGVDINTKVLHEFQKKHALKVVQADVEKDKLPFTDDTFDLVICNEVFEHLRIDPLKALREIHRVLKPSGLLILSTPNLYALHKIIQFNLGGSFNNAYFELNKVNVYGYMGHIREYSTKELQEILTKCGFRIQTVLYRTYNNFVDHPFLTKSLFKIPALILDMLIFAIPRFRPFQVLISTK</sequence>
<gene>
    <name evidence="2" type="ORF">US62_C0006G0025</name>
</gene>
<comment type="caution">
    <text evidence="2">The sequence shown here is derived from an EMBL/GenBank/DDBJ whole genome shotgun (WGS) entry which is preliminary data.</text>
</comment>
<dbReference type="InterPro" id="IPR013216">
    <property type="entry name" value="Methyltransf_11"/>
</dbReference>
<dbReference type="GO" id="GO:0008757">
    <property type="term" value="F:S-adenosylmethionine-dependent methyltransferase activity"/>
    <property type="evidence" value="ECO:0007669"/>
    <property type="project" value="InterPro"/>
</dbReference>
<dbReference type="SUPFAM" id="SSF53335">
    <property type="entry name" value="S-adenosyl-L-methionine-dependent methyltransferases"/>
    <property type="match status" value="1"/>
</dbReference>
<dbReference type="CDD" id="cd02440">
    <property type="entry name" value="AdoMet_MTases"/>
    <property type="match status" value="1"/>
</dbReference>